<comment type="caution">
    <text evidence="5">The sequence shown here is derived from an EMBL/GenBank/DDBJ whole genome shotgun (WGS) entry which is preliminary data.</text>
</comment>
<dbReference type="PANTHER" id="PTHR30404:SF0">
    <property type="entry name" value="N-ACETYLMURAMOYL-L-ALANINE AMIDASE AMIC"/>
    <property type="match status" value="1"/>
</dbReference>
<keyword evidence="1 5" id="KW-0378">Hydrolase</keyword>
<dbReference type="EC" id="3.5.1.28" evidence="5"/>
<reference evidence="6" key="1">
    <citation type="journal article" date="2019" name="Int. J. Syst. Evol. Microbiol.">
        <title>The Global Catalogue of Microorganisms (GCM) 10K type strain sequencing project: providing services to taxonomists for standard genome sequencing and annotation.</title>
        <authorList>
            <consortium name="The Broad Institute Genomics Platform"/>
            <consortium name="The Broad Institute Genome Sequencing Center for Infectious Disease"/>
            <person name="Wu L."/>
            <person name="Ma J."/>
        </authorList>
    </citation>
    <scope>NUCLEOTIDE SEQUENCE [LARGE SCALE GENOMIC DNA]</scope>
    <source>
        <strain evidence="6">CGMCC 1.15180</strain>
    </source>
</reference>
<keyword evidence="6" id="KW-1185">Reference proteome</keyword>
<evidence type="ECO:0000256" key="3">
    <source>
        <dbReference type="SAM" id="SignalP"/>
    </source>
</evidence>
<dbReference type="InterPro" id="IPR050695">
    <property type="entry name" value="N-acetylmuramoyl_amidase_3"/>
</dbReference>
<feature type="compositionally biased region" description="Low complexity" evidence="2">
    <location>
        <begin position="37"/>
        <end position="54"/>
    </location>
</feature>
<sequence>MSNGSTPPTSRRPARTLLAVPAVLAALCCAGCGAAGQGTASQARPGPERPAAAGSHTPAGQSPNDGDKSHGDGSDGDKSHGGRTHGDNSDRDKGDKKRGGPLQGKVVLIDPGHNPTNRDHAAEIARQVDVGNARKECDTTGTSTNAGYPEASFTLDVARRARTLLQKEGVKVVFTQDGDRPYGPCVDERAEIGNAAHADAALSIHADGAGAGNRGFHVIRPGVVHSGGADTRKITGPSRDLADHLVGRFVAATGSAPANYIGDGKGLDTRTDLGGLNLSRVPKVFLECGNMRDAQDAARLTDPAWRQKAAVGITEGITGFLRS</sequence>
<name>A0ABW1MEM2_9ACTN</name>
<keyword evidence="3" id="KW-0732">Signal</keyword>
<dbReference type="SMART" id="SM00646">
    <property type="entry name" value="Ami_3"/>
    <property type="match status" value="1"/>
</dbReference>
<dbReference type="Gene3D" id="3.40.630.40">
    <property type="entry name" value="Zn-dependent exopeptidases"/>
    <property type="match status" value="1"/>
</dbReference>
<feature type="domain" description="MurNAc-LAA" evidence="4">
    <location>
        <begin position="190"/>
        <end position="318"/>
    </location>
</feature>
<dbReference type="Pfam" id="PF01520">
    <property type="entry name" value="Amidase_3"/>
    <property type="match status" value="1"/>
</dbReference>
<evidence type="ECO:0000256" key="1">
    <source>
        <dbReference type="ARBA" id="ARBA00022801"/>
    </source>
</evidence>
<accession>A0ABW1MEM2</accession>
<gene>
    <name evidence="5" type="ORF">ACFP4F_06355</name>
</gene>
<feature type="region of interest" description="Disordered" evidence="2">
    <location>
        <begin position="34"/>
        <end position="116"/>
    </location>
</feature>
<dbReference type="CDD" id="cd02696">
    <property type="entry name" value="MurNAc-LAA"/>
    <property type="match status" value="1"/>
</dbReference>
<dbReference type="InterPro" id="IPR002508">
    <property type="entry name" value="MurNAc-LAA_cat"/>
</dbReference>
<feature type="signal peptide" evidence="3">
    <location>
        <begin position="1"/>
        <end position="34"/>
    </location>
</feature>
<evidence type="ECO:0000256" key="2">
    <source>
        <dbReference type="SAM" id="MobiDB-lite"/>
    </source>
</evidence>
<proteinExistence type="predicted"/>
<feature type="chain" id="PRO_5046753591" evidence="3">
    <location>
        <begin position="35"/>
        <end position="323"/>
    </location>
</feature>
<organism evidence="5 6">
    <name type="scientific">Streptomyces ochraceiscleroticus</name>
    <dbReference type="NCBI Taxonomy" id="47761"/>
    <lineage>
        <taxon>Bacteria</taxon>
        <taxon>Bacillati</taxon>
        <taxon>Actinomycetota</taxon>
        <taxon>Actinomycetes</taxon>
        <taxon>Kitasatosporales</taxon>
        <taxon>Streptomycetaceae</taxon>
        <taxon>Streptomyces</taxon>
    </lineage>
</organism>
<dbReference type="SUPFAM" id="SSF53187">
    <property type="entry name" value="Zn-dependent exopeptidases"/>
    <property type="match status" value="1"/>
</dbReference>
<feature type="compositionally biased region" description="Basic and acidic residues" evidence="2">
    <location>
        <begin position="65"/>
        <end position="98"/>
    </location>
</feature>
<evidence type="ECO:0000313" key="6">
    <source>
        <dbReference type="Proteomes" id="UP001596139"/>
    </source>
</evidence>
<dbReference type="Proteomes" id="UP001596139">
    <property type="component" value="Unassembled WGS sequence"/>
</dbReference>
<protein>
    <submittedName>
        <fullName evidence="5">N-acetylmuramoyl-L-alanine amidase</fullName>
        <ecNumber evidence="5">3.5.1.28</ecNumber>
    </submittedName>
</protein>
<dbReference type="GO" id="GO:0008745">
    <property type="term" value="F:N-acetylmuramoyl-L-alanine amidase activity"/>
    <property type="evidence" value="ECO:0007669"/>
    <property type="project" value="UniProtKB-EC"/>
</dbReference>
<dbReference type="RefSeq" id="WP_031055308.1">
    <property type="nucleotide sequence ID" value="NZ_JBHSPX010000002.1"/>
</dbReference>
<dbReference type="PANTHER" id="PTHR30404">
    <property type="entry name" value="N-ACETYLMURAMOYL-L-ALANINE AMIDASE"/>
    <property type="match status" value="1"/>
</dbReference>
<evidence type="ECO:0000313" key="5">
    <source>
        <dbReference type="EMBL" id="MFC6062161.1"/>
    </source>
</evidence>
<evidence type="ECO:0000259" key="4">
    <source>
        <dbReference type="SMART" id="SM00646"/>
    </source>
</evidence>
<dbReference type="EMBL" id="JBHSPX010000002">
    <property type="protein sequence ID" value="MFC6062161.1"/>
    <property type="molecule type" value="Genomic_DNA"/>
</dbReference>